<feature type="transmembrane region" description="Helical" evidence="1">
    <location>
        <begin position="28"/>
        <end position="46"/>
    </location>
</feature>
<reference evidence="2" key="1">
    <citation type="submission" date="2018-05" db="EMBL/GenBank/DDBJ databases">
        <authorList>
            <person name="Lanie J.A."/>
            <person name="Ng W.-L."/>
            <person name="Kazmierczak K.M."/>
            <person name="Andrzejewski T.M."/>
            <person name="Davidsen T.M."/>
            <person name="Wayne K.J."/>
            <person name="Tettelin H."/>
            <person name="Glass J.I."/>
            <person name="Rusch D."/>
            <person name="Podicherti R."/>
            <person name="Tsui H.-C.T."/>
            <person name="Winkler M.E."/>
        </authorList>
    </citation>
    <scope>NUCLEOTIDE SEQUENCE</scope>
</reference>
<proteinExistence type="predicted"/>
<feature type="non-terminal residue" evidence="2">
    <location>
        <position position="55"/>
    </location>
</feature>
<evidence type="ECO:0000313" key="2">
    <source>
        <dbReference type="EMBL" id="SVD12371.1"/>
    </source>
</evidence>
<accession>A0A382STY1</accession>
<keyword evidence="1" id="KW-0812">Transmembrane</keyword>
<organism evidence="2">
    <name type="scientific">marine metagenome</name>
    <dbReference type="NCBI Taxonomy" id="408172"/>
    <lineage>
        <taxon>unclassified sequences</taxon>
        <taxon>metagenomes</taxon>
        <taxon>ecological metagenomes</taxon>
    </lineage>
</organism>
<evidence type="ECO:0000256" key="1">
    <source>
        <dbReference type="SAM" id="Phobius"/>
    </source>
</evidence>
<sequence>MTTGTALLLILWIGPHLAILLTIRDSKFRLPVFAIIGFSLLVAYAIKPYTYDLTR</sequence>
<gene>
    <name evidence="2" type="ORF">METZ01_LOCUS365225</name>
</gene>
<dbReference type="AlphaFoldDB" id="A0A382STY1"/>
<keyword evidence="1" id="KW-1133">Transmembrane helix</keyword>
<name>A0A382STY1_9ZZZZ</name>
<keyword evidence="1" id="KW-0472">Membrane</keyword>
<protein>
    <submittedName>
        <fullName evidence="2">Uncharacterized protein</fullName>
    </submittedName>
</protein>
<dbReference type="EMBL" id="UINC01130961">
    <property type="protein sequence ID" value="SVD12371.1"/>
    <property type="molecule type" value="Genomic_DNA"/>
</dbReference>